<dbReference type="SMART" id="SM00179">
    <property type="entry name" value="EGF_CA"/>
    <property type="match status" value="25"/>
</dbReference>
<dbReference type="PANTHER" id="PTHR24050:SF28">
    <property type="entry name" value="UROMODULIN-LIKE"/>
    <property type="match status" value="1"/>
</dbReference>
<accession>E4YK08</accession>
<name>E4YK08_OIKDI</name>
<dbReference type="InterPro" id="IPR018097">
    <property type="entry name" value="EGF_Ca-bd_CS"/>
</dbReference>
<dbReference type="FunFam" id="2.10.25.10:FF:000005">
    <property type="entry name" value="Fibrillin 2"/>
    <property type="match status" value="1"/>
</dbReference>
<feature type="domain" description="EGF-like" evidence="7">
    <location>
        <begin position="145"/>
        <end position="186"/>
    </location>
</feature>
<dbReference type="SMART" id="SM00327">
    <property type="entry name" value="VWA"/>
    <property type="match status" value="1"/>
</dbReference>
<feature type="domain" description="EGF-like" evidence="7">
    <location>
        <begin position="482"/>
        <end position="522"/>
    </location>
</feature>
<dbReference type="InterPro" id="IPR002035">
    <property type="entry name" value="VWF_A"/>
</dbReference>
<feature type="domain" description="EGF-like" evidence="7">
    <location>
        <begin position="105"/>
        <end position="142"/>
    </location>
</feature>
<dbReference type="PROSITE" id="PS50234">
    <property type="entry name" value="VWFA"/>
    <property type="match status" value="1"/>
</dbReference>
<feature type="domain" description="EGF-like" evidence="7">
    <location>
        <begin position="19"/>
        <end position="62"/>
    </location>
</feature>
<keyword evidence="1 6" id="KW-0245">EGF-like domain</keyword>
<feature type="domain" description="VWFA" evidence="8">
    <location>
        <begin position="1512"/>
        <end position="1688"/>
    </location>
</feature>
<feature type="domain" description="EGF-like" evidence="7">
    <location>
        <begin position="441"/>
        <end position="479"/>
    </location>
</feature>
<feature type="disulfide bond" evidence="6">
    <location>
        <begin position="283"/>
        <end position="300"/>
    </location>
</feature>
<evidence type="ECO:0000313" key="9">
    <source>
        <dbReference type="EMBL" id="CBY35819.1"/>
    </source>
</evidence>
<dbReference type="SUPFAM" id="SSF57196">
    <property type="entry name" value="EGF/Laminin"/>
    <property type="match status" value="2"/>
</dbReference>
<dbReference type="Gene3D" id="3.40.50.410">
    <property type="entry name" value="von Willebrand factor, type A domain"/>
    <property type="match status" value="1"/>
</dbReference>
<keyword evidence="5" id="KW-0325">Glycoprotein</keyword>
<keyword evidence="3" id="KW-0677">Repeat</keyword>
<dbReference type="Gene3D" id="2.10.25.10">
    <property type="entry name" value="Laminin"/>
    <property type="match status" value="26"/>
</dbReference>
<feature type="domain" description="EGF-like" evidence="7">
    <location>
        <begin position="1435"/>
        <end position="1473"/>
    </location>
</feature>
<dbReference type="PROSITE" id="PS01186">
    <property type="entry name" value="EGF_2"/>
    <property type="match status" value="14"/>
</dbReference>
<dbReference type="InterPro" id="IPR000742">
    <property type="entry name" value="EGF"/>
</dbReference>
<protein>
    <submittedName>
        <fullName evidence="9">Uncharacterized protein</fullName>
    </submittedName>
</protein>
<dbReference type="GO" id="GO:0005509">
    <property type="term" value="F:calcium ion binding"/>
    <property type="evidence" value="ECO:0007669"/>
    <property type="project" value="InterPro"/>
</dbReference>
<feature type="domain" description="EGF-like" evidence="7">
    <location>
        <begin position="732"/>
        <end position="772"/>
    </location>
</feature>
<dbReference type="SUPFAM" id="SSF57184">
    <property type="entry name" value="Growth factor receptor domain"/>
    <property type="match status" value="8"/>
</dbReference>
<feature type="domain" description="EGF-like" evidence="7">
    <location>
        <begin position="63"/>
        <end position="104"/>
    </location>
</feature>
<evidence type="ECO:0000256" key="2">
    <source>
        <dbReference type="ARBA" id="ARBA00022729"/>
    </source>
</evidence>
<dbReference type="EMBL" id="FN654682">
    <property type="protein sequence ID" value="CBY35819.1"/>
    <property type="molecule type" value="Genomic_DNA"/>
</dbReference>
<feature type="domain" description="EGF-like" evidence="7">
    <location>
        <begin position="1045"/>
        <end position="1085"/>
    </location>
</feature>
<dbReference type="InterPro" id="IPR000152">
    <property type="entry name" value="EGF-type_Asp/Asn_hydroxyl_site"/>
</dbReference>
<feature type="domain" description="EGF-like" evidence="7">
    <location>
        <begin position="523"/>
        <end position="562"/>
    </location>
</feature>
<dbReference type="PROSITE" id="PS50026">
    <property type="entry name" value="EGF_3"/>
    <property type="match status" value="21"/>
</dbReference>
<evidence type="ECO:0000256" key="5">
    <source>
        <dbReference type="ARBA" id="ARBA00023180"/>
    </source>
</evidence>
<dbReference type="SMART" id="SM00181">
    <property type="entry name" value="EGF"/>
    <property type="match status" value="25"/>
</dbReference>
<dbReference type="PANTHER" id="PTHR24050">
    <property type="entry name" value="PA14 DOMAIN-CONTAINING PROTEIN"/>
    <property type="match status" value="1"/>
</dbReference>
<evidence type="ECO:0000256" key="1">
    <source>
        <dbReference type="ARBA" id="ARBA00022536"/>
    </source>
</evidence>
<dbReference type="Pfam" id="PF12947">
    <property type="entry name" value="EGF_3"/>
    <property type="match status" value="9"/>
</dbReference>
<feature type="domain" description="EGF-like" evidence="7">
    <location>
        <begin position="1394"/>
        <end position="1434"/>
    </location>
</feature>
<dbReference type="InterPro" id="IPR009030">
    <property type="entry name" value="Growth_fac_rcpt_cys_sf"/>
</dbReference>
<dbReference type="FunFam" id="2.10.25.10:FF:000038">
    <property type="entry name" value="Fibrillin 2"/>
    <property type="match status" value="20"/>
</dbReference>
<organism evidence="9">
    <name type="scientific">Oikopleura dioica</name>
    <name type="common">Tunicate</name>
    <dbReference type="NCBI Taxonomy" id="34765"/>
    <lineage>
        <taxon>Eukaryota</taxon>
        <taxon>Metazoa</taxon>
        <taxon>Chordata</taxon>
        <taxon>Tunicata</taxon>
        <taxon>Appendicularia</taxon>
        <taxon>Copelata</taxon>
        <taxon>Oikopleuridae</taxon>
        <taxon>Oikopleura</taxon>
    </lineage>
</organism>
<feature type="domain" description="EGF-like" evidence="7">
    <location>
        <begin position="187"/>
        <end position="227"/>
    </location>
</feature>
<dbReference type="InterPro" id="IPR036465">
    <property type="entry name" value="vWFA_dom_sf"/>
</dbReference>
<feature type="domain" description="EGF-like" evidence="7">
    <location>
        <begin position="316"/>
        <end position="356"/>
    </location>
</feature>
<dbReference type="InterPro" id="IPR052235">
    <property type="entry name" value="Nephronectin_domain"/>
</dbReference>
<dbReference type="Pfam" id="PF00092">
    <property type="entry name" value="VWA"/>
    <property type="match status" value="1"/>
</dbReference>
<dbReference type="Proteomes" id="UP000011014">
    <property type="component" value="Unassembled WGS sequence"/>
</dbReference>
<feature type="domain" description="EGF-like" evidence="7">
    <location>
        <begin position="604"/>
        <end position="645"/>
    </location>
</feature>
<evidence type="ECO:0000259" key="8">
    <source>
        <dbReference type="PROSITE" id="PS50234"/>
    </source>
</evidence>
<feature type="domain" description="EGF-like" evidence="7">
    <location>
        <begin position="1354"/>
        <end position="1393"/>
    </location>
</feature>
<feature type="domain" description="EGF-like" evidence="7">
    <location>
        <begin position="691"/>
        <end position="731"/>
    </location>
</feature>
<evidence type="ECO:0000256" key="6">
    <source>
        <dbReference type="PROSITE-ProRule" id="PRU00076"/>
    </source>
</evidence>
<gene>
    <name evidence="9" type="ORF">GSOID_T00028287001</name>
</gene>
<proteinExistence type="predicted"/>
<evidence type="ECO:0000256" key="3">
    <source>
        <dbReference type="ARBA" id="ARBA00022737"/>
    </source>
</evidence>
<feature type="domain" description="EGF-like" evidence="7">
    <location>
        <begin position="228"/>
        <end position="266"/>
    </location>
</feature>
<reference evidence="9" key="1">
    <citation type="journal article" date="2010" name="Science">
        <title>Plasticity of animal genome architecture unmasked by rapid evolution of a pelagic tunicate.</title>
        <authorList>
            <person name="Denoeud F."/>
            <person name="Henriet S."/>
            <person name="Mungpakdee S."/>
            <person name="Aury J.M."/>
            <person name="Da Silva C."/>
            <person name="Brinkmann H."/>
            <person name="Mikhaleva J."/>
            <person name="Olsen L.C."/>
            <person name="Jubin C."/>
            <person name="Canestro C."/>
            <person name="Bouquet J.M."/>
            <person name="Danks G."/>
            <person name="Poulain J."/>
            <person name="Campsteijn C."/>
            <person name="Adamski M."/>
            <person name="Cross I."/>
            <person name="Yadetie F."/>
            <person name="Muffato M."/>
            <person name="Louis A."/>
            <person name="Butcher S."/>
            <person name="Tsagkogeorga G."/>
            <person name="Konrad A."/>
            <person name="Singh S."/>
            <person name="Jensen M.F."/>
            <person name="Cong E.H."/>
            <person name="Eikeseth-Otteraa H."/>
            <person name="Noel B."/>
            <person name="Anthouard V."/>
            <person name="Porcel B.M."/>
            <person name="Kachouri-Lafond R."/>
            <person name="Nishino A."/>
            <person name="Ugolini M."/>
            <person name="Chourrout P."/>
            <person name="Nishida H."/>
            <person name="Aasland R."/>
            <person name="Huzurbazar S."/>
            <person name="Westhof E."/>
            <person name="Delsuc F."/>
            <person name="Lehrach H."/>
            <person name="Reinhardt R."/>
            <person name="Weissenbach J."/>
            <person name="Roy S.W."/>
            <person name="Artiguenave F."/>
            <person name="Postlethwait J.H."/>
            <person name="Manak J.R."/>
            <person name="Thompson E.M."/>
            <person name="Jaillon O."/>
            <person name="Du Pasquier L."/>
            <person name="Boudinot P."/>
            <person name="Liberles D.A."/>
            <person name="Volff J.N."/>
            <person name="Philippe H."/>
            <person name="Lenhard B."/>
            <person name="Roest Crollius H."/>
            <person name="Wincker P."/>
            <person name="Chourrout D."/>
        </authorList>
    </citation>
    <scope>NUCLEOTIDE SEQUENCE [LARGE SCALE GENOMIC DNA]</scope>
</reference>
<sequence length="1701" mass="180541">MGKCECKKGYSGDGFSCSDVNECLTGKSECDEHASCTNTIGSHVCTCPNGFIDYNGDGTRCDDVNECDTIRPRCHNLGQCVNYPGTYACECLPGYFGDGTSTCADVDECVQDNPCSDHAICTNSVGSVTCECKTGFTGDGFTCKDINECETGEHNCTPLGGKCWNKPGGYGCMCIDGFKGNGWKCEDINECEKEGVCHERAECFNEPGSFRCKCGAGYRGDGVKLCVDLDECAAGMHKCDSAATCKNYVGTHRCKCAKGYKDLGSGFRGECQDIDECAFNNQCTGKANINCINVPGGYRCKCKDGMIGDLRRGCKDQDECVAGTHECSPYAICTNTLGSHKCACRAGFKGDGLACEDINECATGNHNCNAKGSRCINIPGSFECQCAPGYSGNPKTGCYDVNECKNDDAVCPEDSSCLNILGSYKCNCAPGYQGDGANCIDINECEDGSHSCDAAAKCTNTIGDYECACPSGFTGDGFSCTDIDECATGSHACGSHAVCVNFRGGYDCACPANFVKNGVGCDAPDLCSPSPCPPGAECRNEHGTYVCACPSGFVSRAGVGCVNIDECAQGLAGCHEHAICIDTDGSFQCKCKSGYEGNGRDCSDIDECASSMGSDCDRNAKCKNVIGGHECTCKPGFIGDGLTCQLSDACLADEHNCRFPKVCIPLKKGGHECACDGGYFAPKNAPDTCVDIDECTMGTHDCNDEETCENREGGFSCKCKEGQFRSGGVCRERDECVLGLHDCDVNASCLNTGKGFKCNCKDGYSGDGKTCSDVDECVIGVMREMITPKKEIVDISGKKTETVLTAIARLVLSFQKIFIYCAFGKTISLRSACPGAECVNTVGSYKCKCKEGFKVLAGKCVDINECENGLHTCKNVGQKCVNTPGSFKVSFFSSDQLKCDDIDKVLPNAIFDTAFAATREARTSALVQKDSRATARHALKSTSALKELTIVTNKRNAPTRKEDLFALARTDSLALDRLVLMKMNAEIRHFVASQICTVQTPLARTNVPAKMVSNCHPNAFCIGIGNDASCVCNAGFRGNGFHCEDLDECGLETHECHGNATCVNTPGDYDCSCPPEMVGDGFDCQPSRACDNASCHTNAASGATDTAVPIATSVSMRRTTAAARLLLARTPSARTYAPAKMATKATASSARTQTNARLEPTTVAKVRFVSTALEISSASASLVLTVMEEPALMSTNATHSSTIAPRSLLVKISEADIPANVQPATTAMDLNALILTNARRESTTVRRTRNASTLTVITPASVRMASSAMESARTSARTSTNALLTFTIATRQQSARTRLDRSLARAWKNTKCFNTAEVRAQRNFNFLTTLFNNFKAYTCSCKAGYTGNGFACSDVNECQISSPCPADSDCTNTVGAYLCTCKTGFQGAAGACQDENECVNGRHTCESASLCTNTIGSFKCACDIGFEDSGNGCVDINECAKQSCHPDATCTNLVGSYECACKDGFKGNGMLCMNIDECATGAHTCAASEKCEDTKGSFNCVGVKCPPIGTFDLALLLDTNVDIGDAGLSATKAFAKEMINSFEVGASSAKVTVAGYSGEKVAPSVFLLDSATSPKPTLLSKVDSINFSGRDLRIERALAFLVNFSFLEAMGRRPDKPGIAILTASKKTYSASALDAVVRRIRTDKSTRYITIGVGEASETEMASVSGNPQYVFEIASYDELPSLMPKIMDLICEIDAEFNQ</sequence>
<dbReference type="Pfam" id="PF07645">
    <property type="entry name" value="EGF_CA"/>
    <property type="match status" value="16"/>
</dbReference>
<dbReference type="InterPro" id="IPR001881">
    <property type="entry name" value="EGF-like_Ca-bd_dom"/>
</dbReference>
<dbReference type="CDD" id="cd00054">
    <property type="entry name" value="EGF_CA"/>
    <property type="match status" value="19"/>
</dbReference>
<keyword evidence="4 6" id="KW-1015">Disulfide bond</keyword>
<evidence type="ECO:0000259" key="7">
    <source>
        <dbReference type="PROSITE" id="PS50026"/>
    </source>
</evidence>
<dbReference type="SUPFAM" id="SSF53300">
    <property type="entry name" value="vWA-like"/>
    <property type="match status" value="1"/>
</dbReference>
<comment type="caution">
    <text evidence="6">Lacks conserved residue(s) required for the propagation of feature annotation.</text>
</comment>
<evidence type="ECO:0000256" key="4">
    <source>
        <dbReference type="ARBA" id="ARBA00023157"/>
    </source>
</evidence>
<feature type="domain" description="EGF-like" evidence="7">
    <location>
        <begin position="563"/>
        <end position="603"/>
    </location>
</feature>
<dbReference type="InterPro" id="IPR049883">
    <property type="entry name" value="NOTCH1_EGF-like"/>
</dbReference>
<feature type="domain" description="EGF-like" evidence="7">
    <location>
        <begin position="273"/>
        <end position="315"/>
    </location>
</feature>
<feature type="domain" description="EGF-like" evidence="7">
    <location>
        <begin position="400"/>
        <end position="440"/>
    </location>
</feature>
<dbReference type="InterPro" id="IPR024731">
    <property type="entry name" value="NELL2-like_EGF"/>
</dbReference>
<keyword evidence="2" id="KW-0732">Signal</keyword>
<feature type="domain" description="EGF-like" evidence="7">
    <location>
        <begin position="357"/>
        <end position="399"/>
    </location>
</feature>
<dbReference type="PROSITE" id="PS00010">
    <property type="entry name" value="ASX_HYDROXYL"/>
    <property type="match status" value="16"/>
</dbReference>
<dbReference type="PROSITE" id="PS01187">
    <property type="entry name" value="EGF_CA"/>
    <property type="match status" value="7"/>
</dbReference>